<evidence type="ECO:0000313" key="2">
    <source>
        <dbReference type="Proteomes" id="UP000199045"/>
    </source>
</evidence>
<evidence type="ECO:0000313" key="1">
    <source>
        <dbReference type="EMBL" id="SDH21822.1"/>
    </source>
</evidence>
<sequence length="45" mass="5277">MLNLKALNILLTFQFVKENDFHILPDLDPFICIQIHFLSGLYIKS</sequence>
<name>A0A1G8ALD5_CHIFI</name>
<dbReference type="EMBL" id="FNBN01000009">
    <property type="protein sequence ID" value="SDH21822.1"/>
    <property type="molecule type" value="Genomic_DNA"/>
</dbReference>
<dbReference type="AlphaFoldDB" id="A0A1G8ALD5"/>
<proteinExistence type="predicted"/>
<gene>
    <name evidence="1" type="ORF">SAMN04488121_109311</name>
</gene>
<organism evidence="1 2">
    <name type="scientific">Chitinophaga filiformis</name>
    <name type="common">Myxococcus filiformis</name>
    <name type="synonym">Flexibacter filiformis</name>
    <dbReference type="NCBI Taxonomy" id="104663"/>
    <lineage>
        <taxon>Bacteria</taxon>
        <taxon>Pseudomonadati</taxon>
        <taxon>Bacteroidota</taxon>
        <taxon>Chitinophagia</taxon>
        <taxon>Chitinophagales</taxon>
        <taxon>Chitinophagaceae</taxon>
        <taxon>Chitinophaga</taxon>
    </lineage>
</organism>
<reference evidence="1 2" key="1">
    <citation type="submission" date="2016-10" db="EMBL/GenBank/DDBJ databases">
        <authorList>
            <person name="de Groot N.N."/>
        </authorList>
    </citation>
    <scope>NUCLEOTIDE SEQUENCE [LARGE SCALE GENOMIC DNA]</scope>
    <source>
        <strain evidence="1 2">DSM 527</strain>
    </source>
</reference>
<accession>A0A1G8ALD5</accession>
<dbReference type="Proteomes" id="UP000199045">
    <property type="component" value="Unassembled WGS sequence"/>
</dbReference>
<protein>
    <submittedName>
        <fullName evidence="1">Uncharacterized protein</fullName>
    </submittedName>
</protein>